<keyword evidence="2" id="KW-1185">Reference proteome</keyword>
<dbReference type="InterPro" id="IPR006439">
    <property type="entry name" value="HAD-SF_hydro_IA"/>
</dbReference>
<dbReference type="SUPFAM" id="SSF56784">
    <property type="entry name" value="HAD-like"/>
    <property type="match status" value="1"/>
</dbReference>
<organism evidence="1 2">
    <name type="scientific">Muricoccus nepalensis</name>
    <dbReference type="NCBI Taxonomy" id="1854500"/>
    <lineage>
        <taxon>Bacteria</taxon>
        <taxon>Pseudomonadati</taxon>
        <taxon>Pseudomonadota</taxon>
        <taxon>Alphaproteobacteria</taxon>
        <taxon>Acetobacterales</taxon>
        <taxon>Roseomonadaceae</taxon>
        <taxon>Muricoccus</taxon>
    </lineage>
</organism>
<dbReference type="Proteomes" id="UP000317078">
    <property type="component" value="Unassembled WGS sequence"/>
</dbReference>
<protein>
    <submittedName>
        <fullName evidence="1">HAD family phosphatase</fullName>
    </submittedName>
</protein>
<dbReference type="AlphaFoldDB" id="A0A502FSQ9"/>
<dbReference type="PRINTS" id="PR00413">
    <property type="entry name" value="HADHALOGNASE"/>
</dbReference>
<reference evidence="1 2" key="1">
    <citation type="journal article" date="2019" name="Environ. Microbiol.">
        <title>Species interactions and distinct microbial communities in high Arctic permafrost affected cryosols are associated with the CH4 and CO2 gas fluxes.</title>
        <authorList>
            <person name="Altshuler I."/>
            <person name="Hamel J."/>
            <person name="Turney S."/>
            <person name="Magnuson E."/>
            <person name="Levesque R."/>
            <person name="Greer C."/>
            <person name="Whyte L.G."/>
        </authorList>
    </citation>
    <scope>NUCLEOTIDE SEQUENCE [LARGE SCALE GENOMIC DNA]</scope>
    <source>
        <strain evidence="1 2">S9.3B</strain>
    </source>
</reference>
<dbReference type="Pfam" id="PF00702">
    <property type="entry name" value="Hydrolase"/>
    <property type="match status" value="1"/>
</dbReference>
<dbReference type="Gene3D" id="3.40.50.1000">
    <property type="entry name" value="HAD superfamily/HAD-like"/>
    <property type="match status" value="1"/>
</dbReference>
<dbReference type="EMBL" id="RCZP01000022">
    <property type="protein sequence ID" value="TPG52282.1"/>
    <property type="molecule type" value="Genomic_DNA"/>
</dbReference>
<dbReference type="PANTHER" id="PTHR18901:SF38">
    <property type="entry name" value="PSEUDOURIDINE-5'-PHOSPHATASE"/>
    <property type="match status" value="1"/>
</dbReference>
<name>A0A502FSQ9_9PROT</name>
<dbReference type="InterPro" id="IPR023198">
    <property type="entry name" value="PGP-like_dom2"/>
</dbReference>
<dbReference type="NCBIfam" id="TIGR01509">
    <property type="entry name" value="HAD-SF-IA-v3"/>
    <property type="match status" value="1"/>
</dbReference>
<dbReference type="PANTHER" id="PTHR18901">
    <property type="entry name" value="2-DEOXYGLUCOSE-6-PHOSPHATE PHOSPHATASE 2"/>
    <property type="match status" value="1"/>
</dbReference>
<sequence>MIPKPLQAVIFDMDGLLLNTEALYREAIFAACVSQGHEMVDHLRLSLIGTPKDLGDTKLLAHFGDSFDLEEYHAACAEHFDNLCSLDVPLRPGVRELLYLRKRVAISMGVATSTARPKAEAQLARAGILDAFDALVTRTDVSLGKPHPESFLRVAKLLGAEPPYCLALEDSHNGVRAAAAAGMATVMIPDLLAPTREIENLCVGVLPSLTDVASLIAARQA</sequence>
<evidence type="ECO:0000313" key="1">
    <source>
        <dbReference type="EMBL" id="TPG52282.1"/>
    </source>
</evidence>
<proteinExistence type="predicted"/>
<dbReference type="SFLD" id="SFLDS00003">
    <property type="entry name" value="Haloacid_Dehalogenase"/>
    <property type="match status" value="1"/>
</dbReference>
<comment type="caution">
    <text evidence="1">The sequence shown here is derived from an EMBL/GenBank/DDBJ whole genome shotgun (WGS) entry which is preliminary data.</text>
</comment>
<dbReference type="OrthoDB" id="9800058at2"/>
<evidence type="ECO:0000313" key="2">
    <source>
        <dbReference type="Proteomes" id="UP000317078"/>
    </source>
</evidence>
<dbReference type="InterPro" id="IPR023214">
    <property type="entry name" value="HAD_sf"/>
</dbReference>
<gene>
    <name evidence="1" type="ORF">EAH89_18765</name>
</gene>
<dbReference type="InterPro" id="IPR036412">
    <property type="entry name" value="HAD-like_sf"/>
</dbReference>
<dbReference type="SFLD" id="SFLDG01129">
    <property type="entry name" value="C1.5:_HAD__Beta-PGM__Phosphata"/>
    <property type="match status" value="1"/>
</dbReference>
<dbReference type="Gene3D" id="1.10.150.240">
    <property type="entry name" value="Putative phosphatase, domain 2"/>
    <property type="match status" value="1"/>
</dbReference>
<accession>A0A502FSQ9</accession>